<keyword evidence="1" id="KW-0614">Plasmid</keyword>
<protein>
    <submittedName>
        <fullName evidence="1">Uncharacterized protein</fullName>
    </submittedName>
</protein>
<organism evidence="1">
    <name type="scientific">Pseudomonas aeruginosa</name>
    <dbReference type="NCBI Taxonomy" id="287"/>
    <lineage>
        <taxon>Bacteria</taxon>
        <taxon>Pseudomonadati</taxon>
        <taxon>Pseudomonadota</taxon>
        <taxon>Gammaproteobacteria</taxon>
        <taxon>Pseudomonadales</taxon>
        <taxon>Pseudomonadaceae</taxon>
        <taxon>Pseudomonas</taxon>
    </lineage>
</organism>
<dbReference type="EMBL" id="MN894888">
    <property type="protein sequence ID" value="QLG05152.1"/>
    <property type="molecule type" value="Genomic_DNA"/>
</dbReference>
<evidence type="ECO:0000313" key="1">
    <source>
        <dbReference type="EMBL" id="QLG05152.1"/>
    </source>
</evidence>
<name>A0A7S6C858_PSEAI</name>
<accession>A0A7S6C858</accession>
<proteinExistence type="predicted"/>
<dbReference type="AlphaFoldDB" id="A0A7S6C858"/>
<geneLocation type="plasmid" evidence="1">
    <name>pSE5369-VIM</name>
</geneLocation>
<sequence length="163" mass="17978">MVTHRNDGSEVGQIVREAEFASLPELDEVQTLLRNTLSSFIIGAYSSLTGQSVLLDAVSKFALQTKVEDYSVTFKGFSSIKDAFDSYQANAGKSQFDAFCQAAGLSTWQSDFGAKAREHSDSECAIARKLVEEGKFEEHYKFSEGKPLYASLFVGRSYELDAN</sequence>
<reference evidence="1" key="1">
    <citation type="submission" date="2019-12" db="EMBL/GenBank/DDBJ databases">
        <title>Compelete sequence of pSE5369-VIM.</title>
        <authorList>
            <person name="Zhou D."/>
        </authorList>
    </citation>
    <scope>NUCLEOTIDE SEQUENCE</scope>
    <source>
        <strain evidence="1">SE5369</strain>
        <plasmid evidence="1">pSE5369-VIM</plasmid>
    </source>
</reference>